<dbReference type="AlphaFoldDB" id="W0EWJ4"/>
<reference evidence="1 2" key="1">
    <citation type="submission" date="2013-12" db="EMBL/GenBank/DDBJ databases">
        <authorList>
            <consortium name="DOE Joint Genome Institute"/>
            <person name="Eisen J."/>
            <person name="Huntemann M."/>
            <person name="Han J."/>
            <person name="Chen A."/>
            <person name="Kyrpides N."/>
            <person name="Mavromatis K."/>
            <person name="Markowitz V."/>
            <person name="Palaniappan K."/>
            <person name="Ivanova N."/>
            <person name="Schaumberg A."/>
            <person name="Pati A."/>
            <person name="Liolios K."/>
            <person name="Nordberg H.P."/>
            <person name="Cantor M.N."/>
            <person name="Hua S.X."/>
            <person name="Woyke T."/>
        </authorList>
    </citation>
    <scope>NUCLEOTIDE SEQUENCE [LARGE SCALE GENOMIC DNA]</scope>
    <source>
        <strain evidence="2">DSM 18177</strain>
    </source>
</reference>
<evidence type="ECO:0000313" key="2">
    <source>
        <dbReference type="Proteomes" id="UP000018901"/>
    </source>
</evidence>
<dbReference type="HOGENOM" id="CLU_2767511_0_0_10"/>
<proteinExistence type="predicted"/>
<gene>
    <name evidence="1" type="ORF">BARVI_10735</name>
</gene>
<sequence>MLFISLKFISLSKFLLPLLGIGRNGTGDTFFAQILVVTDVRAGEPAALDKENSHAQKSDCQYKKSCGKK</sequence>
<name>W0EWJ4_9BACT</name>
<dbReference type="EMBL" id="CP007034">
    <property type="protein sequence ID" value="AHF13933.1"/>
    <property type="molecule type" value="Genomic_DNA"/>
</dbReference>
<dbReference type="KEGG" id="bvs:BARVI_10735"/>
<accession>W0EWJ4</accession>
<keyword evidence="2" id="KW-1185">Reference proteome</keyword>
<evidence type="ECO:0000313" key="1">
    <source>
        <dbReference type="EMBL" id="AHF13933.1"/>
    </source>
</evidence>
<protein>
    <submittedName>
        <fullName evidence="1">Uncharacterized protein</fullName>
    </submittedName>
</protein>
<organism evidence="1 2">
    <name type="scientific">Barnesiella viscericola DSM 18177</name>
    <dbReference type="NCBI Taxonomy" id="880074"/>
    <lineage>
        <taxon>Bacteria</taxon>
        <taxon>Pseudomonadati</taxon>
        <taxon>Bacteroidota</taxon>
        <taxon>Bacteroidia</taxon>
        <taxon>Bacteroidales</taxon>
        <taxon>Barnesiellaceae</taxon>
        <taxon>Barnesiella</taxon>
    </lineage>
</organism>
<dbReference type="Proteomes" id="UP000018901">
    <property type="component" value="Chromosome"/>
</dbReference>